<accession>A0A843UHE3</accession>
<proteinExistence type="predicted"/>
<keyword evidence="3" id="KW-1185">Reference proteome</keyword>
<evidence type="ECO:0000313" key="2">
    <source>
        <dbReference type="EMBL" id="MQL79429.1"/>
    </source>
</evidence>
<keyword evidence="1" id="KW-0812">Transmembrane</keyword>
<keyword evidence="1" id="KW-1133">Transmembrane helix</keyword>
<evidence type="ECO:0000313" key="3">
    <source>
        <dbReference type="Proteomes" id="UP000652761"/>
    </source>
</evidence>
<protein>
    <submittedName>
        <fullName evidence="2">Uncharacterized protein</fullName>
    </submittedName>
</protein>
<name>A0A843UHE3_COLES</name>
<sequence>MYYDHRSRKKYFKNKLKKNNVWTQKIAGSSNVPPSLPFLFLILFSITLHIFLLLASPLMVIGVTKTEEGAHGGGGRAKKAKPGFFFFFFASSTPAGWPEHLMLPVAWVSDRVRSTRAGIGKRGRNSGCSALLAGIGDLGSSAAGGRRGREKKAGGFGGFVPHRWISGTGASCSSEFRVLELRYPRLQGLLKLPEQGATSRRGWDSCFRFSDIFRVLSRTFMAKRQKRELSSEL</sequence>
<evidence type="ECO:0000256" key="1">
    <source>
        <dbReference type="SAM" id="Phobius"/>
    </source>
</evidence>
<gene>
    <name evidence="2" type="ORF">Taro_011862</name>
</gene>
<dbReference type="AlphaFoldDB" id="A0A843UHE3"/>
<dbReference type="Proteomes" id="UP000652761">
    <property type="component" value="Unassembled WGS sequence"/>
</dbReference>
<comment type="caution">
    <text evidence="2">The sequence shown here is derived from an EMBL/GenBank/DDBJ whole genome shotgun (WGS) entry which is preliminary data.</text>
</comment>
<keyword evidence="1" id="KW-0472">Membrane</keyword>
<reference evidence="2" key="1">
    <citation type="submission" date="2017-07" db="EMBL/GenBank/DDBJ databases">
        <title>Taro Niue Genome Assembly and Annotation.</title>
        <authorList>
            <person name="Atibalentja N."/>
            <person name="Keating K."/>
            <person name="Fields C.J."/>
        </authorList>
    </citation>
    <scope>NUCLEOTIDE SEQUENCE</scope>
    <source>
        <strain evidence="2">Niue_2</strain>
        <tissue evidence="2">Leaf</tissue>
    </source>
</reference>
<feature type="transmembrane region" description="Helical" evidence="1">
    <location>
        <begin position="38"/>
        <end position="63"/>
    </location>
</feature>
<dbReference type="EMBL" id="NMUH01000454">
    <property type="protein sequence ID" value="MQL79429.1"/>
    <property type="molecule type" value="Genomic_DNA"/>
</dbReference>
<organism evidence="2 3">
    <name type="scientific">Colocasia esculenta</name>
    <name type="common">Wild taro</name>
    <name type="synonym">Arum esculentum</name>
    <dbReference type="NCBI Taxonomy" id="4460"/>
    <lineage>
        <taxon>Eukaryota</taxon>
        <taxon>Viridiplantae</taxon>
        <taxon>Streptophyta</taxon>
        <taxon>Embryophyta</taxon>
        <taxon>Tracheophyta</taxon>
        <taxon>Spermatophyta</taxon>
        <taxon>Magnoliopsida</taxon>
        <taxon>Liliopsida</taxon>
        <taxon>Araceae</taxon>
        <taxon>Aroideae</taxon>
        <taxon>Colocasieae</taxon>
        <taxon>Colocasia</taxon>
    </lineage>
</organism>